<dbReference type="GO" id="GO:0033014">
    <property type="term" value="P:tetrapyrrole biosynthetic process"/>
    <property type="evidence" value="ECO:0007669"/>
    <property type="project" value="InterPro"/>
</dbReference>
<dbReference type="InterPro" id="IPR003754">
    <property type="entry name" value="4pyrrol_synth_uPrphyn_synth"/>
</dbReference>
<reference evidence="2" key="1">
    <citation type="submission" date="2020-08" db="EMBL/GenBank/DDBJ databases">
        <title>Paracoccus amoyensis sp. nov., isolated from the surface seawater at coast of Xiamen, Fujian.</title>
        <authorList>
            <person name="Lyu L."/>
        </authorList>
    </citation>
    <scope>NUCLEOTIDE SEQUENCE</scope>
    <source>
        <strain evidence="2">11-3</strain>
    </source>
</reference>
<dbReference type="EMBL" id="JACOQL010000003">
    <property type="protein sequence ID" value="MBC9247318.1"/>
    <property type="molecule type" value="Genomic_DNA"/>
</dbReference>
<dbReference type="Pfam" id="PF02602">
    <property type="entry name" value="HEM4"/>
    <property type="match status" value="1"/>
</dbReference>
<comment type="caution">
    <text evidence="2">The sequence shown here is derived from an EMBL/GenBank/DDBJ whole genome shotgun (WGS) entry which is preliminary data.</text>
</comment>
<evidence type="ECO:0000313" key="2">
    <source>
        <dbReference type="EMBL" id="MBC9247318.1"/>
    </source>
</evidence>
<name>A0A926G7L4_9RHOB</name>
<feature type="domain" description="Tetrapyrrole biosynthesis uroporphyrinogen III synthase" evidence="1">
    <location>
        <begin position="29"/>
        <end position="208"/>
    </location>
</feature>
<dbReference type="AlphaFoldDB" id="A0A926G7L4"/>
<keyword evidence="3" id="KW-1185">Reference proteome</keyword>
<organism evidence="2 3">
    <name type="scientific">Paracoccus amoyensis</name>
    <dbReference type="NCBI Taxonomy" id="2760093"/>
    <lineage>
        <taxon>Bacteria</taxon>
        <taxon>Pseudomonadati</taxon>
        <taxon>Pseudomonadota</taxon>
        <taxon>Alphaproteobacteria</taxon>
        <taxon>Rhodobacterales</taxon>
        <taxon>Paracoccaceae</taxon>
        <taxon>Paracoccus</taxon>
    </lineage>
</organism>
<dbReference type="RefSeq" id="WP_187793807.1">
    <property type="nucleotide sequence ID" value="NZ_JACOQL010000003.1"/>
</dbReference>
<accession>A0A926G7L4</accession>
<dbReference type="InterPro" id="IPR036108">
    <property type="entry name" value="4pyrrol_syn_uPrphyn_synt_sf"/>
</dbReference>
<sequence length="220" mass="23380">MATVARPTLLLTRPYADSQRFAAMLPEWRAIISPILEIVPVAHDVDVVRSAQGLVFTSGHAIASAGAGRGRLAICVGPRTGQLARRAGFKVVEGNGFAESLLPLIAAAEIPLLHPHGRHLARELPVKNVVVYDQLPLALTGAARDLLAVTDPVVVPLFSPRSARILGQQVSHAQAPLWPVAISRAAMDAWNAPAVARNIASEPSSRAMAAAIRQLPVREH</sequence>
<gene>
    <name evidence="2" type="ORF">H4P12_11495</name>
</gene>
<dbReference type="SUPFAM" id="SSF69618">
    <property type="entry name" value="HemD-like"/>
    <property type="match status" value="1"/>
</dbReference>
<evidence type="ECO:0000313" key="3">
    <source>
        <dbReference type="Proteomes" id="UP000608594"/>
    </source>
</evidence>
<evidence type="ECO:0000259" key="1">
    <source>
        <dbReference type="Pfam" id="PF02602"/>
    </source>
</evidence>
<dbReference type="GO" id="GO:0004852">
    <property type="term" value="F:uroporphyrinogen-III synthase activity"/>
    <property type="evidence" value="ECO:0007669"/>
    <property type="project" value="InterPro"/>
</dbReference>
<proteinExistence type="predicted"/>
<protein>
    <submittedName>
        <fullName evidence="2">Uroporphyrinogen-III synthase</fullName>
    </submittedName>
</protein>
<dbReference type="CDD" id="cd06578">
    <property type="entry name" value="HemD"/>
    <property type="match status" value="1"/>
</dbReference>
<dbReference type="Gene3D" id="3.40.50.10090">
    <property type="match status" value="1"/>
</dbReference>
<dbReference type="Proteomes" id="UP000608594">
    <property type="component" value="Unassembled WGS sequence"/>
</dbReference>